<sequence>MKRLLLTILLLHSATYSLAAESNSSAHSQSTSKNKNALFDPEAAQALAKQCDAIFEARKQEIVTSLLQLRQQQSTLQILTTENTKLLKEKEEQIKLKERALKEMYGEMKQEQTKKQSESDAKLAEAKALLAKNEEILQQINGIKENKLAESYAKMKDNKAAPIIAAMPDEDAILILLSLKPNQMGSILAQMQPDKAAELSKLIRMYPHTDKSMTATNTQQTAPPPQSEGINIDKETSANPQQQPNNNASARGTTIY</sequence>
<protein>
    <submittedName>
        <fullName evidence="5">PDP protein</fullName>
    </submittedName>
</protein>
<dbReference type="OrthoDB" id="5359821at2"/>
<feature type="coiled-coil region" evidence="1">
    <location>
        <begin position="69"/>
        <end position="146"/>
    </location>
</feature>
<evidence type="ECO:0000256" key="1">
    <source>
        <dbReference type="SAM" id="Coils"/>
    </source>
</evidence>
<keyword evidence="1" id="KW-0175">Coiled coil</keyword>
<feature type="domain" description="Magnesium transporter MgtE intracellular" evidence="4">
    <location>
        <begin position="133"/>
        <end position="203"/>
    </location>
</feature>
<dbReference type="InterPro" id="IPR006668">
    <property type="entry name" value="Mg_transptr_MgtE_intracell_dom"/>
</dbReference>
<name>A0A3D8J6V3_9HELI</name>
<dbReference type="Proteomes" id="UP000256424">
    <property type="component" value="Unassembled WGS sequence"/>
</dbReference>
<evidence type="ECO:0000259" key="4">
    <source>
        <dbReference type="Pfam" id="PF03448"/>
    </source>
</evidence>
<dbReference type="Pfam" id="PF03448">
    <property type="entry name" value="MgtE_N"/>
    <property type="match status" value="1"/>
</dbReference>
<evidence type="ECO:0000256" key="3">
    <source>
        <dbReference type="SAM" id="SignalP"/>
    </source>
</evidence>
<keyword evidence="6" id="KW-1185">Reference proteome</keyword>
<dbReference type="EMBL" id="NXLW01000004">
    <property type="protein sequence ID" value="RDU72925.1"/>
    <property type="molecule type" value="Genomic_DNA"/>
</dbReference>
<dbReference type="RefSeq" id="WP_104763072.1">
    <property type="nucleotide sequence ID" value="NZ_FZPM01000013.1"/>
</dbReference>
<accession>A0A3D8J6V3</accession>
<proteinExistence type="predicted"/>
<feature type="compositionally biased region" description="Low complexity" evidence="2">
    <location>
        <begin position="237"/>
        <end position="250"/>
    </location>
</feature>
<dbReference type="AlphaFoldDB" id="A0A3D8J6V3"/>
<feature type="chain" id="PRO_5017575393" evidence="3">
    <location>
        <begin position="20"/>
        <end position="256"/>
    </location>
</feature>
<feature type="signal peptide" evidence="3">
    <location>
        <begin position="1"/>
        <end position="19"/>
    </location>
</feature>
<feature type="region of interest" description="Disordered" evidence="2">
    <location>
        <begin position="214"/>
        <end position="256"/>
    </location>
</feature>
<dbReference type="Gene3D" id="1.25.60.10">
    <property type="entry name" value="MgtE N-terminal domain-like"/>
    <property type="match status" value="1"/>
</dbReference>
<organism evidence="5 6">
    <name type="scientific">Helicobacter aurati</name>
    <dbReference type="NCBI Taxonomy" id="137778"/>
    <lineage>
        <taxon>Bacteria</taxon>
        <taxon>Pseudomonadati</taxon>
        <taxon>Campylobacterota</taxon>
        <taxon>Epsilonproteobacteria</taxon>
        <taxon>Campylobacterales</taxon>
        <taxon>Helicobacteraceae</taxon>
        <taxon>Helicobacter</taxon>
    </lineage>
</organism>
<keyword evidence="3" id="KW-0732">Signal</keyword>
<evidence type="ECO:0000313" key="5">
    <source>
        <dbReference type="EMBL" id="RDU72925.1"/>
    </source>
</evidence>
<gene>
    <name evidence="5" type="ORF">CQA66_03310</name>
</gene>
<dbReference type="InterPro" id="IPR038076">
    <property type="entry name" value="MgtE_N_sf"/>
</dbReference>
<comment type="caution">
    <text evidence="5">The sequence shown here is derived from an EMBL/GenBank/DDBJ whole genome shotgun (WGS) entry which is preliminary data.</text>
</comment>
<evidence type="ECO:0000313" key="6">
    <source>
        <dbReference type="Proteomes" id="UP000256424"/>
    </source>
</evidence>
<reference evidence="5 6" key="1">
    <citation type="submission" date="2018-04" db="EMBL/GenBank/DDBJ databases">
        <title>Novel Campyloabacter and Helicobacter Species and Strains.</title>
        <authorList>
            <person name="Mannion A.J."/>
            <person name="Shen Z."/>
            <person name="Fox J.G."/>
        </authorList>
    </citation>
    <scope>NUCLEOTIDE SEQUENCE [LARGE SCALE GENOMIC DNA]</scope>
    <source>
        <strain evidence="5 6">MIT 97-5075</strain>
    </source>
</reference>
<dbReference type="SUPFAM" id="SSF158791">
    <property type="entry name" value="MgtE N-terminal domain-like"/>
    <property type="match status" value="1"/>
</dbReference>
<evidence type="ECO:0000256" key="2">
    <source>
        <dbReference type="SAM" id="MobiDB-lite"/>
    </source>
</evidence>